<dbReference type="Proteomes" id="UP000427071">
    <property type="component" value="Chromosome"/>
</dbReference>
<dbReference type="UniPathway" id="UPA00124"/>
<accession>A0A6B8VI55</accession>
<dbReference type="NCBIfam" id="TIGR01214">
    <property type="entry name" value="rmlD"/>
    <property type="match status" value="1"/>
</dbReference>
<dbReference type="GO" id="GO:0005829">
    <property type="term" value="C:cytosol"/>
    <property type="evidence" value="ECO:0007669"/>
    <property type="project" value="TreeGrafter"/>
</dbReference>
<gene>
    <name evidence="4" type="primary">rmlD</name>
    <name evidence="4" type="ORF">CKALI_09220</name>
</gene>
<dbReference type="Gene3D" id="3.40.50.720">
    <property type="entry name" value="NAD(P)-binding Rossmann-like Domain"/>
    <property type="match status" value="1"/>
</dbReference>
<evidence type="ECO:0000259" key="3">
    <source>
        <dbReference type="Pfam" id="PF04321"/>
    </source>
</evidence>
<evidence type="ECO:0000313" key="4">
    <source>
        <dbReference type="EMBL" id="QGU02699.1"/>
    </source>
</evidence>
<dbReference type="InterPro" id="IPR029903">
    <property type="entry name" value="RmlD-like-bd"/>
</dbReference>
<dbReference type="EMBL" id="CP046452">
    <property type="protein sequence ID" value="QGU02699.1"/>
    <property type="molecule type" value="Genomic_DNA"/>
</dbReference>
<reference evidence="5" key="1">
    <citation type="submission" date="2019-11" db="EMBL/GenBank/DDBJ databases">
        <title>Complete genome sequence of Corynebacterium kalinowskii 1959, a novel Corynebacterium species isolated from soil of a small paddock in Vilsendorf, Germany.</title>
        <authorList>
            <person name="Schaffert L."/>
            <person name="Ruwe M."/>
            <person name="Milse J."/>
            <person name="Hanuschka K."/>
            <person name="Ortseifen V."/>
            <person name="Droste J."/>
            <person name="Brandt D."/>
            <person name="Schlueter L."/>
            <person name="Kutter Y."/>
            <person name="Vinke S."/>
            <person name="Viehoefer P."/>
            <person name="Jacob L."/>
            <person name="Luebke N.-C."/>
            <person name="Schulte-Berndt E."/>
            <person name="Hain C."/>
            <person name="Linder M."/>
            <person name="Schmidt P."/>
            <person name="Wollenschlaeger L."/>
            <person name="Luttermann T."/>
            <person name="Thieme E."/>
            <person name="Hassa J."/>
            <person name="Haak M."/>
            <person name="Wittchen M."/>
            <person name="Mentz A."/>
            <person name="Persicke M."/>
            <person name="Busche T."/>
            <person name="Ruckert C."/>
        </authorList>
    </citation>
    <scope>NUCLEOTIDE SEQUENCE [LARGE SCALE GENOMIC DNA]</scope>
    <source>
        <strain evidence="5">1959</strain>
    </source>
</reference>
<dbReference type="GO" id="GO:0019305">
    <property type="term" value="P:dTDP-rhamnose biosynthetic process"/>
    <property type="evidence" value="ECO:0007669"/>
    <property type="project" value="UniProtKB-UniPathway"/>
</dbReference>
<dbReference type="PANTHER" id="PTHR10491:SF4">
    <property type="entry name" value="METHIONINE ADENOSYLTRANSFERASE 2 SUBUNIT BETA"/>
    <property type="match status" value="1"/>
</dbReference>
<sequence>MRVIVVGGSGQLGQALLRTAPEGVSVLGLSRGEFDLTAMDVEKLAGADVIINAAAYTDVDGAEANPELAHEVNAVAPGKLAEVATAQSSHLIHISTDYVFGGDAPRRPLLVDDLKRPNTVYGRTKLAGEQSVFAACPDAAVVRTAWLFTGDLLPHKDFVSTMLRLAREGNGPINVVNDQWGNPTCAIDLAGSLWRIAERRIPGVFHGVGSGYCTWFDLARETFAVCGADPERVNPCSTSEFPRPAPRPAWSVLDASTWLAADLPALPEWRSALRGAVSTKL</sequence>
<dbReference type="SUPFAM" id="SSF51735">
    <property type="entry name" value="NAD(P)-binding Rossmann-fold domains"/>
    <property type="match status" value="1"/>
</dbReference>
<dbReference type="Gene3D" id="3.90.25.10">
    <property type="entry name" value="UDP-galactose 4-epimerase, domain 1"/>
    <property type="match status" value="1"/>
</dbReference>
<dbReference type="EC" id="1.1.1.133" evidence="2"/>
<comment type="function">
    <text evidence="2">Catalyzes the reduction of dTDP-6-deoxy-L-lyxo-4-hexulose to yield dTDP-L-rhamnose.</text>
</comment>
<dbReference type="RefSeq" id="WP_156193054.1">
    <property type="nucleotide sequence ID" value="NZ_CP046452.1"/>
</dbReference>
<evidence type="ECO:0000313" key="5">
    <source>
        <dbReference type="Proteomes" id="UP000427071"/>
    </source>
</evidence>
<evidence type="ECO:0000256" key="1">
    <source>
        <dbReference type="ARBA" id="ARBA00010944"/>
    </source>
</evidence>
<dbReference type="GO" id="GO:0008831">
    <property type="term" value="F:dTDP-4-dehydrorhamnose reductase activity"/>
    <property type="evidence" value="ECO:0007669"/>
    <property type="project" value="UniProtKB-EC"/>
</dbReference>
<evidence type="ECO:0000256" key="2">
    <source>
        <dbReference type="RuleBase" id="RU364082"/>
    </source>
</evidence>
<dbReference type="AlphaFoldDB" id="A0A6B8VI55"/>
<keyword evidence="2 4" id="KW-0560">Oxidoreductase</keyword>
<dbReference type="InterPro" id="IPR005913">
    <property type="entry name" value="dTDP_dehydrorham_reduct"/>
</dbReference>
<comment type="pathway">
    <text evidence="2">Carbohydrate biosynthesis; dTDP-L-rhamnose biosynthesis.</text>
</comment>
<feature type="domain" description="RmlD-like substrate binding" evidence="3">
    <location>
        <begin position="1"/>
        <end position="277"/>
    </location>
</feature>
<keyword evidence="5" id="KW-1185">Reference proteome</keyword>
<dbReference type="CDD" id="cd05254">
    <property type="entry name" value="dTDP_HR_like_SDR_e"/>
    <property type="match status" value="1"/>
</dbReference>
<organism evidence="4 5">
    <name type="scientific">Corynebacterium kalinowskii</name>
    <dbReference type="NCBI Taxonomy" id="2675216"/>
    <lineage>
        <taxon>Bacteria</taxon>
        <taxon>Bacillati</taxon>
        <taxon>Actinomycetota</taxon>
        <taxon>Actinomycetes</taxon>
        <taxon>Mycobacteriales</taxon>
        <taxon>Corynebacteriaceae</taxon>
        <taxon>Corynebacterium</taxon>
    </lineage>
</organism>
<dbReference type="InterPro" id="IPR036291">
    <property type="entry name" value="NAD(P)-bd_dom_sf"/>
</dbReference>
<comment type="similarity">
    <text evidence="1 2">Belongs to the dTDP-4-dehydrorhamnose reductase family.</text>
</comment>
<proteinExistence type="inferred from homology"/>
<protein>
    <recommendedName>
        <fullName evidence="2">dTDP-4-dehydrorhamnose reductase</fullName>
        <ecNumber evidence="2">1.1.1.133</ecNumber>
    </recommendedName>
</protein>
<keyword evidence="2" id="KW-0521">NADP</keyword>
<dbReference type="Pfam" id="PF04321">
    <property type="entry name" value="RmlD_sub_bind"/>
    <property type="match status" value="1"/>
</dbReference>
<dbReference type="PANTHER" id="PTHR10491">
    <property type="entry name" value="DTDP-4-DEHYDRORHAMNOSE REDUCTASE"/>
    <property type="match status" value="1"/>
</dbReference>
<name>A0A6B8VI55_9CORY</name>
<dbReference type="KEGG" id="ckw:CKALI_09220"/>